<keyword evidence="5" id="KW-0963">Cytoplasm</keyword>
<evidence type="ECO:0000256" key="4">
    <source>
        <dbReference type="ARBA" id="ARBA00013064"/>
    </source>
</evidence>
<evidence type="ECO:0000259" key="20">
    <source>
        <dbReference type="PROSITE" id="PS50106"/>
    </source>
</evidence>
<dbReference type="InterPro" id="IPR003595">
    <property type="entry name" value="Tyr_Pase_cat"/>
</dbReference>
<reference evidence="22" key="4">
    <citation type="submission" date="2025-09" db="UniProtKB">
        <authorList>
            <consortium name="Ensembl"/>
        </authorList>
    </citation>
    <scope>IDENTIFICATION</scope>
</reference>
<keyword evidence="10" id="KW-0539">Nucleus</keyword>
<dbReference type="FunFam" id="2.30.42.10:FF:000084">
    <property type="entry name" value="Tyrosine-protein phosphatase non-receptor type 13"/>
    <property type="match status" value="1"/>
</dbReference>
<dbReference type="PANTHER" id="PTHR46900:SF1">
    <property type="entry name" value="TYROSINE-PROTEIN PHOSPHATASE NON-RECEPTOR TYPE 13"/>
    <property type="match status" value="1"/>
</dbReference>
<dbReference type="PROSITE" id="PS51377">
    <property type="entry name" value="KIND"/>
    <property type="match status" value="1"/>
</dbReference>
<dbReference type="Gene3D" id="1.10.510.10">
    <property type="entry name" value="Transferase(Phosphotransferase) domain 1"/>
    <property type="match status" value="1"/>
</dbReference>
<evidence type="ECO:0000256" key="8">
    <source>
        <dbReference type="ARBA" id="ARBA00022912"/>
    </source>
</evidence>
<keyword evidence="9" id="KW-0206">Cytoskeleton</keyword>
<dbReference type="CDD" id="cd06695">
    <property type="entry name" value="PDZ3_PTPN13_FRMPD2-like"/>
    <property type="match status" value="1"/>
</dbReference>
<feature type="region of interest" description="Disordered" evidence="16">
    <location>
        <begin position="856"/>
        <end position="881"/>
    </location>
</feature>
<dbReference type="GO" id="GO:0005737">
    <property type="term" value="C:cytoplasm"/>
    <property type="evidence" value="ECO:0007669"/>
    <property type="project" value="TreeGrafter"/>
</dbReference>
<evidence type="ECO:0000256" key="2">
    <source>
        <dbReference type="ARBA" id="ARBA00004245"/>
    </source>
</evidence>
<feature type="region of interest" description="Disordered" evidence="16">
    <location>
        <begin position="220"/>
        <end position="263"/>
    </location>
</feature>
<evidence type="ECO:0000256" key="5">
    <source>
        <dbReference type="ARBA" id="ARBA00022490"/>
    </source>
</evidence>
<feature type="compositionally biased region" description="Basic and acidic residues" evidence="16">
    <location>
        <begin position="246"/>
        <end position="263"/>
    </location>
</feature>
<dbReference type="InterPro" id="IPR001478">
    <property type="entry name" value="PDZ"/>
</dbReference>
<dbReference type="Pfam" id="PF16599">
    <property type="entry name" value="PTN13_u3"/>
    <property type="match status" value="1"/>
</dbReference>
<evidence type="ECO:0000256" key="10">
    <source>
        <dbReference type="ARBA" id="ARBA00023242"/>
    </source>
</evidence>
<evidence type="ECO:0000256" key="16">
    <source>
        <dbReference type="SAM" id="MobiDB-lite"/>
    </source>
</evidence>
<feature type="compositionally biased region" description="Polar residues" evidence="16">
    <location>
        <begin position="951"/>
        <end position="969"/>
    </location>
</feature>
<dbReference type="InterPro" id="IPR000242">
    <property type="entry name" value="PTP_cat"/>
</dbReference>
<dbReference type="FunFam" id="3.90.190.10:FF:000102">
    <property type="entry name" value="Receptor-type tyrosine-protein phosphatase"/>
    <property type="match status" value="1"/>
</dbReference>
<dbReference type="Gene3D" id="1.20.80.10">
    <property type="match status" value="1"/>
</dbReference>
<feature type="domain" description="Tyrosine specific protein phosphatases" evidence="18">
    <location>
        <begin position="2009"/>
        <end position="2078"/>
    </location>
</feature>
<dbReference type="InterPro" id="IPR019748">
    <property type="entry name" value="FERM_central"/>
</dbReference>
<feature type="region of interest" description="Disordered" evidence="16">
    <location>
        <begin position="304"/>
        <end position="324"/>
    </location>
</feature>
<dbReference type="GO" id="GO:0005634">
    <property type="term" value="C:nucleus"/>
    <property type="evidence" value="ECO:0007669"/>
    <property type="project" value="UniProtKB-SubCell"/>
</dbReference>
<dbReference type="Gene3D" id="3.90.190.10">
    <property type="entry name" value="Protein tyrosine phosphatase superfamily"/>
    <property type="match status" value="1"/>
</dbReference>
<feature type="domain" description="PDZ" evidence="20">
    <location>
        <begin position="1011"/>
        <end position="1097"/>
    </location>
</feature>
<comment type="function">
    <text evidence="12">Tyrosine-protein phosphatase targeted to sites of actin polymerization in response of varied extracellular stimuli. Has tyrosine phosphatase activity towards various tyrosyl phosphorylated substrates.</text>
</comment>
<feature type="binding site" evidence="15">
    <location>
        <begin position="2028"/>
        <end position="2034"/>
    </location>
    <ligand>
        <name>substrate</name>
    </ligand>
</feature>
<protein>
    <recommendedName>
        <fullName evidence="13">Tyrosine-protein phosphatase non-receptor type 20</fullName>
        <ecNumber evidence="4">3.1.3.48</ecNumber>
    </recommendedName>
</protein>
<feature type="compositionally biased region" description="Polar residues" evidence="16">
    <location>
        <begin position="1115"/>
        <end position="1149"/>
    </location>
</feature>
<keyword evidence="23" id="KW-1185">Reference proteome</keyword>
<feature type="region of interest" description="Disordered" evidence="16">
    <location>
        <begin position="1758"/>
        <end position="1802"/>
    </location>
</feature>
<dbReference type="FunFam" id="2.30.42.10:FF:000105">
    <property type="entry name" value="Tyrosine-protein phosphatase non-receptor type 13"/>
    <property type="match status" value="1"/>
</dbReference>
<dbReference type="CDD" id="cd06792">
    <property type="entry name" value="PDZ2-PTPN13_FRMPD2-like"/>
    <property type="match status" value="1"/>
</dbReference>
<dbReference type="PROSITE" id="PS50056">
    <property type="entry name" value="TYR_PHOSPHATASE_2"/>
    <property type="match status" value="1"/>
</dbReference>
<dbReference type="Ensembl" id="ENSACLT00000006153.2">
    <property type="protein sequence ID" value="ENSACLP00000006016.2"/>
    <property type="gene ID" value="ENSACLG00000003270.2"/>
</dbReference>
<sequence length="2099" mass="233738">MHVSLAEALEVRGGPLQEEEVWAVLSQSAESLQELFHKDPSAMGFIISPWSLLLMPSGNISFTDEYVTQQDLRAFTAPEVLKGNSLTSVSDIEKMHMYSLGMTLFWGADYEIPHSQPMELGEHINSLLLNMCDDITLSRISLRTVLDISSKHIRNSSCDPPFSYIRRLVRTVLGSLSQLDGLLTDRESLPERSKEIRERLRGKGLPSGRSAAPRVLERYRAKTQEQTSLNRGLSRSMGSLPIQDLLKGDDGQKGRPVELDRRSLPFSSGELKLSQPRKTWASSVDLACIDPEALRFGALEDARRGSSALSTHSSGRRKSPLQALRERDSQYLEFGGLNSRKPHHHSALSVGSGITGAYDKIKEKQRKLQALRQAVDDPVHTHHRYHSDYSSSSESPSLASSDPDYRQGKRQNSFLSAYRQHQTLLTPILFSSFPCRQNEGGAEDTLVGAELLLQRQEEEVQRLQAHMAHRLSRANLYPTDDPLALQESLYTSSVPPRKLKNFHGPEFVKMASEPCVPLSVPSSIMKRGKVEEVQRKVGVVLLNGQKLELSCDIKAVCKDVFDMVVAHTGLVEHHLFGLAYLKENEFFFVDLDAKLSKVAPEGWKEESKKRRSDMLFNLFFRIKFFLEDINLIQHALTKHQYYLQLRKDILEERVRCGTEDAMLLASLALQAEFGDYQPELHGKTYFRMEHYLSMSVLDKVGQTTIREDLPKLHSNYYGATESEAEFEFLKMSQKLTEYGVHFHRVLPEKRSQTGIMLGVYSKGVLIFEVLNGNRTPVLRFPWRETKKISFAKKKICLQNTSDGIKHLFQTDSNKTCQYLLQLCSDQHKFHLQMKARQNNQEQQDLENSLQYSLDSRSGDAVGMRESSGSLAPSLSTRSNPDQLKRISYSEAALNKALSGSVLVQDELHFPGFNPAASTVLSNPRAMSRSHHNLGQMPESPEDRLAELYRGQSHSGLSQPQANQLASHFQQHQRKSKTCQKRCHVFNMFFLWTDSLKKKVNALPSPEREITTVNLKKDVKYGLGFQVVAGENSGRADLGTIISSVTPGGPADINGCLKPGDRLISVNEKSLEGLSHTTVVDILQNSPDDVTLVVSQPKERLYKGKIRVTEEHAGTRSPSPLQQSAGIQSSNSSPAQQDTALSSQDSKTSIVAKTNQAPGGVQQYLERSAAPTAQHPNVGPDPTPPALPPKTRKSKVLEAPKVSEHSDRGDSDMDEETYSSSQEKQKVKKVCLFLNGLILMDSLLLYIALGSQLGAPLSIIHRIVSSTGTAVRHGGIYVKGLIPKGAAELDGRIQKGDRVVAVNGKSLEGATHQQAVEALRDTGQTVHLLLERGHVPANSIHAPLTPKNTPPSASTGYDRSPTKNKEQTLEAKEKPEYSFITQDNMFEVCLLKNTSGLGFSFSREENIPNEPPGSSMVRVKKLFPGQPAAESGRIKVGDVILRVNQTPLKGLSQHEVISALRGTGQEVTLLLCRPEHGILPEMDTAPSLNLERLTSAPGSKKQGPVEDALERLLHRTPGRRNSYSDSTDGDEEVEEAFSAGSVENSRQNWERSVYQTSGSNPGLGRYDSSGHLDDMHSAFYSSNLSMTRSDLIELQVSLVKSEKGSLGFTLTEGNDHGCYIHDIIQDPAKGDGRLRPGDRMITVNNTDVSDMGHTEVVNLVRAAPRVVDLVVGRVLEVPKPTIEAHLLPDIYFKMNQEPLGLVLDGGSDSLYGILYVKDILPGSLASKEGSLMPLDLIHYINGAPTQDLTLSESTRLLEHSPNYDDELGERRETEQGTELSEDTDGDGSSLPEDSPEDELTSLPLVRVVPEGQYTGQKLNSVVRMMRGLLEQKVPLQEFENLQNLQPLDDCLIGQTKENKKKNRYKNIVPFDTTRVVLGKDGGYINANFINMSVKDENFMYIACQGPLPTTLGDFWQMVWEQKSNVIAMMTQEVEGGKVKCQRYWPDTPRTAEMVDDRLQITLIKDQHLDNFVIRVIEVKDVQTNENQIVTHLNYTGWPDHGTPSQPEQLLTFISYMRHVHQSGPIITHCSAGIGRSGTLICIDVVLGLISKDADFDISDVVRNMRLQRQGMVQTEEQYIFCYQVILYVLRCLQAEENISG</sequence>
<dbReference type="GO" id="GO:0004725">
    <property type="term" value="F:protein tyrosine phosphatase activity"/>
    <property type="evidence" value="ECO:0007669"/>
    <property type="project" value="UniProtKB-EC"/>
</dbReference>
<dbReference type="SUPFAM" id="SSF52799">
    <property type="entry name" value="(Phosphotyrosine protein) phosphatases II"/>
    <property type="match status" value="1"/>
</dbReference>
<reference evidence="22" key="3">
    <citation type="submission" date="2025-08" db="UniProtKB">
        <authorList>
            <consortium name="Ensembl"/>
        </authorList>
    </citation>
    <scope>IDENTIFICATION</scope>
</reference>
<dbReference type="PROSITE" id="PS50106">
    <property type="entry name" value="PDZ"/>
    <property type="match status" value="5"/>
</dbReference>
<dbReference type="CDD" id="cd13187">
    <property type="entry name" value="FERM_C_PTPH13"/>
    <property type="match status" value="1"/>
</dbReference>
<proteinExistence type="inferred from homology"/>
<evidence type="ECO:0000313" key="22">
    <source>
        <dbReference type="Ensembl" id="ENSACLP00000006016.2"/>
    </source>
</evidence>
<dbReference type="InterPro" id="IPR052074">
    <property type="entry name" value="NonRcpt_TyrProt_Phosphatase"/>
</dbReference>
<dbReference type="GO" id="GO:0036312">
    <property type="term" value="F:phosphatidylinositol 3-kinase regulatory subunit binding"/>
    <property type="evidence" value="ECO:0007669"/>
    <property type="project" value="TreeGrafter"/>
</dbReference>
<dbReference type="CDD" id="cd23072">
    <property type="entry name" value="PDZ1_PTPN13-like"/>
    <property type="match status" value="1"/>
</dbReference>
<comment type="catalytic activity">
    <reaction evidence="11">
        <text>O-phospho-L-tyrosyl-[protein] + H2O = L-tyrosyl-[protein] + phosphate</text>
        <dbReference type="Rhea" id="RHEA:10684"/>
        <dbReference type="Rhea" id="RHEA-COMP:10136"/>
        <dbReference type="Rhea" id="RHEA-COMP:20101"/>
        <dbReference type="ChEBI" id="CHEBI:15377"/>
        <dbReference type="ChEBI" id="CHEBI:43474"/>
        <dbReference type="ChEBI" id="CHEBI:46858"/>
        <dbReference type="ChEBI" id="CHEBI:61978"/>
        <dbReference type="EC" id="3.1.3.48"/>
    </reaction>
</comment>
<dbReference type="GO" id="GO:0005856">
    <property type="term" value="C:cytoskeleton"/>
    <property type="evidence" value="ECO:0007669"/>
    <property type="project" value="UniProtKB-SubCell"/>
</dbReference>
<dbReference type="GeneTree" id="ENSGT00940000155133"/>
<feature type="region of interest" description="Disordered" evidence="16">
    <location>
        <begin position="375"/>
        <end position="408"/>
    </location>
</feature>
<dbReference type="SMART" id="SM00404">
    <property type="entry name" value="PTPc_motif"/>
    <property type="match status" value="1"/>
</dbReference>
<dbReference type="Bgee" id="ENSACLG00000003270">
    <property type="expression patterns" value="Expressed in anal fin and 5 other cell types or tissues"/>
</dbReference>
<dbReference type="PRINTS" id="PR00700">
    <property type="entry name" value="PRTYPHPHTASE"/>
</dbReference>
<dbReference type="InterPro" id="IPR000299">
    <property type="entry name" value="FERM_domain"/>
</dbReference>
<evidence type="ECO:0000256" key="7">
    <source>
        <dbReference type="ARBA" id="ARBA00022801"/>
    </source>
</evidence>
<dbReference type="SUPFAM" id="SSF50156">
    <property type="entry name" value="PDZ domain-like"/>
    <property type="match status" value="5"/>
</dbReference>
<evidence type="ECO:0000256" key="9">
    <source>
        <dbReference type="ARBA" id="ARBA00023212"/>
    </source>
</evidence>
<dbReference type="Gene3D" id="2.30.42.10">
    <property type="match status" value="5"/>
</dbReference>
<accession>A0A3P8NMI3</accession>
<dbReference type="InterPro" id="IPR011019">
    <property type="entry name" value="KIND_dom"/>
</dbReference>
<evidence type="ECO:0000256" key="15">
    <source>
        <dbReference type="PIRSR" id="PIRSR000933-51"/>
    </source>
</evidence>
<dbReference type="SMART" id="SM00194">
    <property type="entry name" value="PTPc"/>
    <property type="match status" value="1"/>
</dbReference>
<dbReference type="InterPro" id="IPR018979">
    <property type="entry name" value="FERM_N"/>
</dbReference>
<feature type="region of interest" description="Disordered" evidence="16">
    <location>
        <begin position="950"/>
        <end position="969"/>
    </location>
</feature>
<feature type="region of interest" description="Disordered" evidence="16">
    <location>
        <begin position="196"/>
        <end position="215"/>
    </location>
</feature>
<dbReference type="InterPro" id="IPR035963">
    <property type="entry name" value="FERM_2"/>
</dbReference>
<feature type="region of interest" description="Disordered" evidence="16">
    <location>
        <begin position="1170"/>
        <end position="1220"/>
    </location>
</feature>
<dbReference type="PRINTS" id="PR00935">
    <property type="entry name" value="BAND41"/>
</dbReference>
<keyword evidence="6" id="KW-0677">Repeat</keyword>
<feature type="domain" description="PDZ" evidence="20">
    <location>
        <begin position="1688"/>
        <end position="1761"/>
    </location>
</feature>
<dbReference type="InterPro" id="IPR011993">
    <property type="entry name" value="PH-like_dom_sf"/>
</dbReference>
<evidence type="ECO:0000256" key="3">
    <source>
        <dbReference type="ARBA" id="ARBA00009649"/>
    </source>
</evidence>
<dbReference type="InterPro" id="IPR029021">
    <property type="entry name" value="Prot-tyrosine_phosphatase-like"/>
</dbReference>
<dbReference type="SMART" id="SM00750">
    <property type="entry name" value="KIND"/>
    <property type="match status" value="1"/>
</dbReference>
<dbReference type="Pfam" id="PF00102">
    <property type="entry name" value="Y_phosphatase"/>
    <property type="match status" value="1"/>
</dbReference>
<evidence type="ECO:0000256" key="11">
    <source>
        <dbReference type="ARBA" id="ARBA00051722"/>
    </source>
</evidence>
<dbReference type="Gene3D" id="3.10.20.90">
    <property type="entry name" value="Phosphatidylinositol 3-kinase Catalytic Subunit, Chain A, domain 1"/>
    <property type="match status" value="1"/>
</dbReference>
<dbReference type="Gene3D" id="2.30.29.30">
    <property type="entry name" value="Pleckstrin-homology domain (PH domain)/Phosphotyrosine-binding domain (PTB)"/>
    <property type="match status" value="1"/>
</dbReference>
<dbReference type="CDD" id="cd17195">
    <property type="entry name" value="FERM_F1_PTPN13"/>
    <property type="match status" value="1"/>
</dbReference>
<dbReference type="PROSITE" id="PS50057">
    <property type="entry name" value="FERM_3"/>
    <property type="match status" value="1"/>
</dbReference>
<dbReference type="SUPFAM" id="SSF47031">
    <property type="entry name" value="Second domain of FERM"/>
    <property type="match status" value="1"/>
</dbReference>
<feature type="active site" description="Phosphocysteine intermediate" evidence="14">
    <location>
        <position position="2028"/>
    </location>
</feature>
<dbReference type="SUPFAM" id="SSF101690">
    <property type="entry name" value="PAZ domain"/>
    <property type="match status" value="1"/>
</dbReference>
<evidence type="ECO:0000256" key="14">
    <source>
        <dbReference type="PIRSR" id="PIRSR000933-50"/>
    </source>
</evidence>
<feature type="domain" description="KIND" evidence="21">
    <location>
        <begin position="3"/>
        <end position="186"/>
    </location>
</feature>
<feature type="domain" description="PDZ" evidence="20">
    <location>
        <begin position="1267"/>
        <end position="1333"/>
    </location>
</feature>
<dbReference type="SMART" id="SM01196">
    <property type="entry name" value="FERM_C"/>
    <property type="match status" value="1"/>
</dbReference>
<comment type="similarity">
    <text evidence="3">Belongs to the protein-tyrosine phosphatase family. Non-receptor class subfamily.</text>
</comment>
<dbReference type="Pfam" id="PF09380">
    <property type="entry name" value="FERM_C"/>
    <property type="match status" value="1"/>
</dbReference>
<dbReference type="CDD" id="cd14473">
    <property type="entry name" value="FERM_B-lobe"/>
    <property type="match status" value="1"/>
</dbReference>
<dbReference type="SMART" id="SM00295">
    <property type="entry name" value="B41"/>
    <property type="match status" value="1"/>
</dbReference>
<dbReference type="Proteomes" id="UP000265100">
    <property type="component" value="Chromosome 7"/>
</dbReference>
<dbReference type="CDD" id="cd06696">
    <property type="entry name" value="PDZ4_PTPN13-like"/>
    <property type="match status" value="1"/>
</dbReference>
<dbReference type="InterPro" id="IPR036034">
    <property type="entry name" value="PDZ_sf"/>
</dbReference>
<reference evidence="23" key="2">
    <citation type="submission" date="2023-03" db="EMBL/GenBank/DDBJ databases">
        <authorList>
            <consortium name="Wellcome Sanger Institute Data Sharing"/>
        </authorList>
    </citation>
    <scope>NUCLEOTIDE SEQUENCE [LARGE SCALE GENOMIC DNA]</scope>
</reference>
<dbReference type="InterPro" id="IPR019749">
    <property type="entry name" value="Band_41_domain"/>
</dbReference>
<feature type="domain" description="Tyrosine-protein phosphatase" evidence="17">
    <location>
        <begin position="1833"/>
        <end position="2087"/>
    </location>
</feature>
<evidence type="ECO:0000256" key="1">
    <source>
        <dbReference type="ARBA" id="ARBA00004123"/>
    </source>
</evidence>
<feature type="binding site" evidence="15">
    <location>
        <position position="1998"/>
    </location>
    <ligand>
        <name>substrate</name>
    </ligand>
</feature>
<dbReference type="InterPro" id="IPR012153">
    <property type="entry name" value="PTPN13"/>
</dbReference>
<evidence type="ECO:0000259" key="19">
    <source>
        <dbReference type="PROSITE" id="PS50057"/>
    </source>
</evidence>
<dbReference type="SMART" id="SM00228">
    <property type="entry name" value="PDZ"/>
    <property type="match status" value="5"/>
</dbReference>
<dbReference type="InterPro" id="IPR018980">
    <property type="entry name" value="FERM_PH-like_C"/>
</dbReference>
<dbReference type="Pfam" id="PF00595">
    <property type="entry name" value="PDZ"/>
    <property type="match status" value="5"/>
</dbReference>
<feature type="compositionally biased region" description="Polar residues" evidence="16">
    <location>
        <begin position="866"/>
        <end position="881"/>
    </location>
</feature>
<dbReference type="PANTHER" id="PTHR46900">
    <property type="entry name" value="TYROSINE-PROTEIN PHOSPHATASE NON-RECEPTOR TYPE 13"/>
    <property type="match status" value="1"/>
</dbReference>
<evidence type="ECO:0000313" key="23">
    <source>
        <dbReference type="Proteomes" id="UP000265100"/>
    </source>
</evidence>
<evidence type="ECO:0000259" key="21">
    <source>
        <dbReference type="PROSITE" id="PS51377"/>
    </source>
</evidence>
<feature type="compositionally biased region" description="Basic and acidic residues" evidence="16">
    <location>
        <begin position="1359"/>
        <end position="1374"/>
    </location>
</feature>
<feature type="compositionally biased region" description="Polar residues" evidence="16">
    <location>
        <begin position="1345"/>
        <end position="1356"/>
    </location>
</feature>
<dbReference type="InterPro" id="IPR029071">
    <property type="entry name" value="Ubiquitin-like_domsf"/>
</dbReference>
<dbReference type="SUPFAM" id="SSF54236">
    <property type="entry name" value="Ubiquitin-like"/>
    <property type="match status" value="1"/>
</dbReference>
<dbReference type="SUPFAM" id="SSF50729">
    <property type="entry name" value="PH domain-like"/>
    <property type="match status" value="1"/>
</dbReference>
<feature type="domain" description="PDZ" evidence="20">
    <location>
        <begin position="1386"/>
        <end position="1474"/>
    </location>
</feature>
<feature type="domain" description="PDZ" evidence="20">
    <location>
        <begin position="1594"/>
        <end position="1674"/>
    </location>
</feature>
<dbReference type="PROSITE" id="PS50055">
    <property type="entry name" value="TYR_PHOSPHATASE_PTP"/>
    <property type="match status" value="1"/>
</dbReference>
<feature type="region of interest" description="Disordered" evidence="16">
    <location>
        <begin position="1337"/>
        <end position="1374"/>
    </location>
</feature>
<feature type="region of interest" description="Disordered" evidence="16">
    <location>
        <begin position="1510"/>
        <end position="1547"/>
    </location>
</feature>
<name>A0A3P8NMI3_ASTCA</name>
<gene>
    <name evidence="22" type="primary">PTPN13</name>
</gene>
<dbReference type="InterPro" id="IPR014352">
    <property type="entry name" value="FERM/acyl-CoA-bd_prot_sf"/>
</dbReference>
<dbReference type="InterPro" id="IPR036085">
    <property type="entry name" value="PAZ_dom_sf"/>
</dbReference>
<feature type="compositionally biased region" description="Low complexity" evidence="16">
    <location>
        <begin position="388"/>
        <end position="401"/>
    </location>
</feature>
<dbReference type="InterPro" id="IPR000387">
    <property type="entry name" value="Tyr_Pase_dom"/>
</dbReference>
<evidence type="ECO:0000259" key="17">
    <source>
        <dbReference type="PROSITE" id="PS50055"/>
    </source>
</evidence>
<reference evidence="22 23" key="1">
    <citation type="submission" date="2018-05" db="EMBL/GenBank/DDBJ databases">
        <authorList>
            <person name="Datahose"/>
        </authorList>
    </citation>
    <scope>NUCLEOTIDE SEQUENCE</scope>
</reference>
<dbReference type="Pfam" id="PF00373">
    <property type="entry name" value="FERM_M"/>
    <property type="match status" value="1"/>
</dbReference>
<feature type="binding site" evidence="15">
    <location>
        <position position="2072"/>
    </location>
    <ligand>
        <name>substrate</name>
    </ligand>
</feature>
<feature type="compositionally biased region" description="Polar residues" evidence="16">
    <location>
        <begin position="224"/>
        <end position="237"/>
    </location>
</feature>
<feature type="compositionally biased region" description="Pro residues" evidence="16">
    <location>
        <begin position="1178"/>
        <end position="1187"/>
    </location>
</feature>
<evidence type="ECO:0000256" key="12">
    <source>
        <dbReference type="ARBA" id="ARBA00058215"/>
    </source>
</evidence>
<evidence type="ECO:0000256" key="6">
    <source>
        <dbReference type="ARBA" id="ARBA00022737"/>
    </source>
</evidence>
<dbReference type="PIRSF" id="PIRSF000933">
    <property type="entry name" value="Tyr-Ptase_nr13"/>
    <property type="match status" value="1"/>
</dbReference>
<feature type="compositionally biased region" description="Basic and acidic residues" evidence="16">
    <location>
        <begin position="1103"/>
        <end position="1113"/>
    </location>
</feature>
<evidence type="ECO:0000259" key="18">
    <source>
        <dbReference type="PROSITE" id="PS50056"/>
    </source>
</evidence>
<keyword evidence="8" id="KW-0904">Protein phosphatase</keyword>
<feature type="domain" description="FERM" evidence="19">
    <location>
        <begin position="535"/>
        <end position="834"/>
    </location>
</feature>
<feature type="compositionally biased region" description="Basic and acidic residues" evidence="16">
    <location>
        <begin position="1758"/>
        <end position="1773"/>
    </location>
</feature>
<dbReference type="FunFam" id="2.30.29.30:FF:000107">
    <property type="entry name" value="Tyrosine-protein phosphatase non-receptor type 13"/>
    <property type="match status" value="1"/>
</dbReference>
<organism evidence="22 23">
    <name type="scientific">Astatotilapia calliptera</name>
    <name type="common">Eastern happy</name>
    <name type="synonym">Chromis callipterus</name>
    <dbReference type="NCBI Taxonomy" id="8154"/>
    <lineage>
        <taxon>Eukaryota</taxon>
        <taxon>Metazoa</taxon>
        <taxon>Chordata</taxon>
        <taxon>Craniata</taxon>
        <taxon>Vertebrata</taxon>
        <taxon>Euteleostomi</taxon>
        <taxon>Actinopterygii</taxon>
        <taxon>Neopterygii</taxon>
        <taxon>Teleostei</taxon>
        <taxon>Neoteleostei</taxon>
        <taxon>Acanthomorphata</taxon>
        <taxon>Ovalentaria</taxon>
        <taxon>Cichlomorphae</taxon>
        <taxon>Cichliformes</taxon>
        <taxon>Cichlidae</taxon>
        <taxon>African cichlids</taxon>
        <taxon>Pseudocrenilabrinae</taxon>
        <taxon>Haplochromini</taxon>
        <taxon>Astatotilapia</taxon>
    </lineage>
</organism>
<dbReference type="EC" id="3.1.3.48" evidence="4"/>
<evidence type="ECO:0000256" key="13">
    <source>
        <dbReference type="ARBA" id="ARBA00072470"/>
    </source>
</evidence>
<feature type="compositionally biased region" description="Basic and acidic residues" evidence="16">
    <location>
        <begin position="1194"/>
        <end position="1210"/>
    </location>
</feature>
<feature type="region of interest" description="Disordered" evidence="16">
    <location>
        <begin position="1103"/>
        <end position="1149"/>
    </location>
</feature>
<dbReference type="Pfam" id="PF09379">
    <property type="entry name" value="FERM_N"/>
    <property type="match status" value="1"/>
</dbReference>
<comment type="subcellular location">
    <subcellularLocation>
        <location evidence="2">Cytoplasm</location>
        <location evidence="2">Cytoskeleton</location>
    </subcellularLocation>
    <subcellularLocation>
        <location evidence="1">Nucleus</location>
    </subcellularLocation>
</comment>
<keyword evidence="7" id="KW-0378">Hydrolase</keyword>